<dbReference type="Gene3D" id="2.40.10.220">
    <property type="entry name" value="predicted glycosyltransferase like domains"/>
    <property type="match status" value="1"/>
</dbReference>
<accession>A0A1I2G9S3</accession>
<dbReference type="RefSeq" id="WP_170135375.1">
    <property type="nucleotide sequence ID" value="NZ_FOMX01000031.1"/>
</dbReference>
<dbReference type="SUPFAM" id="SSF141371">
    <property type="entry name" value="PilZ domain-like"/>
    <property type="match status" value="1"/>
</dbReference>
<dbReference type="AlphaFoldDB" id="A0A1I2G9S3"/>
<dbReference type="GO" id="GO:0035438">
    <property type="term" value="F:cyclic-di-GMP binding"/>
    <property type="evidence" value="ECO:0007669"/>
    <property type="project" value="InterPro"/>
</dbReference>
<proteinExistence type="predicted"/>
<evidence type="ECO:0000259" key="1">
    <source>
        <dbReference type="Pfam" id="PF07238"/>
    </source>
</evidence>
<organism evidence="2 3">
    <name type="scientific">Nannocystis exedens</name>
    <dbReference type="NCBI Taxonomy" id="54"/>
    <lineage>
        <taxon>Bacteria</taxon>
        <taxon>Pseudomonadati</taxon>
        <taxon>Myxococcota</taxon>
        <taxon>Polyangia</taxon>
        <taxon>Nannocystales</taxon>
        <taxon>Nannocystaceae</taxon>
        <taxon>Nannocystis</taxon>
    </lineage>
</organism>
<protein>
    <submittedName>
        <fullName evidence="2">PilZ domain-containing protein</fullName>
    </submittedName>
</protein>
<feature type="domain" description="PilZ" evidence="1">
    <location>
        <begin position="5"/>
        <end position="97"/>
    </location>
</feature>
<dbReference type="InterPro" id="IPR009875">
    <property type="entry name" value="PilZ_domain"/>
</dbReference>
<dbReference type="Pfam" id="PF07238">
    <property type="entry name" value="PilZ"/>
    <property type="match status" value="1"/>
</dbReference>
<name>A0A1I2G9S3_9BACT</name>
<reference evidence="3" key="1">
    <citation type="submission" date="2016-10" db="EMBL/GenBank/DDBJ databases">
        <authorList>
            <person name="Varghese N."/>
            <person name="Submissions S."/>
        </authorList>
    </citation>
    <scope>NUCLEOTIDE SEQUENCE [LARGE SCALE GENOMIC DNA]</scope>
    <source>
        <strain evidence="3">ATCC 25963</strain>
    </source>
</reference>
<dbReference type="Proteomes" id="UP000199400">
    <property type="component" value="Unassembled WGS sequence"/>
</dbReference>
<keyword evidence="3" id="KW-1185">Reference proteome</keyword>
<sequence length="106" mass="11368">MTDARFHPRLRIHAHADIIGSEVVLARPLDDLSLGGCKFVGPAWEEAGQQVALVLSFPALSASLPLTGMVVRGGDEDMAIRFVHITDEQKGALRKHILDSQEAAGA</sequence>
<dbReference type="EMBL" id="FOMX01000031">
    <property type="protein sequence ID" value="SFF13948.1"/>
    <property type="molecule type" value="Genomic_DNA"/>
</dbReference>
<gene>
    <name evidence="2" type="ORF">SAMN02745121_07120</name>
</gene>
<evidence type="ECO:0000313" key="2">
    <source>
        <dbReference type="EMBL" id="SFF13948.1"/>
    </source>
</evidence>
<evidence type="ECO:0000313" key="3">
    <source>
        <dbReference type="Proteomes" id="UP000199400"/>
    </source>
</evidence>